<dbReference type="Proteomes" id="UP000008457">
    <property type="component" value="Chromosome"/>
</dbReference>
<dbReference type="EMBL" id="CP002360">
    <property type="protein sequence ID" value="AEE95639.1"/>
    <property type="molecule type" value="Genomic_DNA"/>
</dbReference>
<feature type="domain" description="DUF6873" evidence="1">
    <location>
        <begin position="21"/>
        <end position="248"/>
    </location>
</feature>
<keyword evidence="3" id="KW-1185">Reference proteome</keyword>
<name>F3ZYB4_MAHA5</name>
<dbReference type="KEGG" id="mas:Mahau_0423"/>
<dbReference type="OrthoDB" id="1753686at2"/>
<proteinExistence type="predicted"/>
<reference evidence="2 3" key="2">
    <citation type="journal article" date="2011" name="Stand. Genomic Sci.">
        <title>Complete genome sequence of Mahella australiensis type strain (50-1 BON).</title>
        <authorList>
            <person name="Sikorski J."/>
            <person name="Teshima H."/>
            <person name="Nolan M."/>
            <person name="Lucas S."/>
            <person name="Hammon N."/>
            <person name="Deshpande S."/>
            <person name="Cheng J.F."/>
            <person name="Pitluck S."/>
            <person name="Liolios K."/>
            <person name="Pagani I."/>
            <person name="Ivanova N."/>
            <person name="Huntemann M."/>
            <person name="Mavromatis K."/>
            <person name="Ovchinikova G."/>
            <person name="Pati A."/>
            <person name="Tapia R."/>
            <person name="Han C."/>
            <person name="Goodwin L."/>
            <person name="Chen A."/>
            <person name="Palaniappan K."/>
            <person name="Land M."/>
            <person name="Hauser L."/>
            <person name="Ngatchou-Djao O.D."/>
            <person name="Rohde M."/>
            <person name="Pukall R."/>
            <person name="Spring S."/>
            <person name="Abt B."/>
            <person name="Goker M."/>
            <person name="Detter J.C."/>
            <person name="Woyke T."/>
            <person name="Bristow J."/>
            <person name="Markowitz V."/>
            <person name="Hugenholtz P."/>
            <person name="Eisen J.A."/>
            <person name="Kyrpides N.C."/>
            <person name="Klenk H.P."/>
            <person name="Lapidus A."/>
        </authorList>
    </citation>
    <scope>NUCLEOTIDE SEQUENCE [LARGE SCALE GENOMIC DNA]</scope>
    <source>
        <strain evidence="3">DSM 15567 / CIP 107919 / 50-1 BON</strain>
    </source>
</reference>
<evidence type="ECO:0000259" key="1">
    <source>
        <dbReference type="Pfam" id="PF21778"/>
    </source>
</evidence>
<dbReference type="STRING" id="697281.Mahau_0423"/>
<gene>
    <name evidence="2" type="ordered locus">Mahau_0423</name>
</gene>
<dbReference type="RefSeq" id="WP_013780072.1">
    <property type="nucleotide sequence ID" value="NC_015520.1"/>
</dbReference>
<evidence type="ECO:0000313" key="2">
    <source>
        <dbReference type="EMBL" id="AEE95639.1"/>
    </source>
</evidence>
<evidence type="ECO:0000313" key="3">
    <source>
        <dbReference type="Proteomes" id="UP000008457"/>
    </source>
</evidence>
<reference evidence="3" key="1">
    <citation type="submission" date="2010-11" db="EMBL/GenBank/DDBJ databases">
        <title>The complete genome of Mahella australiensis DSM 15567.</title>
        <authorList>
            <consortium name="US DOE Joint Genome Institute (JGI-PGF)"/>
            <person name="Lucas S."/>
            <person name="Copeland A."/>
            <person name="Lapidus A."/>
            <person name="Bruce D."/>
            <person name="Goodwin L."/>
            <person name="Pitluck S."/>
            <person name="Kyrpides N."/>
            <person name="Mavromatis K."/>
            <person name="Pagani I."/>
            <person name="Ivanova N."/>
            <person name="Teshima H."/>
            <person name="Brettin T."/>
            <person name="Detter J.C."/>
            <person name="Han C."/>
            <person name="Tapia R."/>
            <person name="Land M."/>
            <person name="Hauser L."/>
            <person name="Markowitz V."/>
            <person name="Cheng J.-F."/>
            <person name="Hugenholtz P."/>
            <person name="Woyke T."/>
            <person name="Wu D."/>
            <person name="Spring S."/>
            <person name="Pukall R."/>
            <person name="Steenblock K."/>
            <person name="Schneider S."/>
            <person name="Klenk H.-P."/>
            <person name="Eisen J.A."/>
        </authorList>
    </citation>
    <scope>NUCLEOTIDE SEQUENCE [LARGE SCALE GENOMIC DNA]</scope>
    <source>
        <strain evidence="3">DSM 15567 / CIP 107919 / 50-1 BON</strain>
    </source>
</reference>
<dbReference type="AlphaFoldDB" id="F3ZYB4"/>
<dbReference type="eggNOG" id="ENOG502ZBQJ">
    <property type="taxonomic scope" value="Bacteria"/>
</dbReference>
<protein>
    <recommendedName>
        <fullName evidence="1">DUF6873 domain-containing protein</fullName>
    </recommendedName>
</protein>
<dbReference type="HOGENOM" id="CLU_104531_0_0_9"/>
<dbReference type="Pfam" id="PF21778">
    <property type="entry name" value="DUF6873"/>
    <property type="match status" value="1"/>
</dbReference>
<accession>F3ZYB4</accession>
<organism evidence="2 3">
    <name type="scientific">Mahella australiensis (strain DSM 15567 / CIP 107919 / 50-1 BON)</name>
    <dbReference type="NCBI Taxonomy" id="697281"/>
    <lineage>
        <taxon>Bacteria</taxon>
        <taxon>Bacillati</taxon>
        <taxon>Bacillota</taxon>
        <taxon>Clostridia</taxon>
        <taxon>Thermoanaerobacterales</taxon>
        <taxon>Thermoanaerobacterales Family IV. Incertae Sedis</taxon>
        <taxon>Mahella</taxon>
    </lineage>
</organism>
<sequence>MLEETFLSIPFLPDGNVTLMLVDGRINKVMEYNLKQKGIRIIKTQPLPQLLPAIAYHPDMMLYPIEGNTVVVAPDISPDVVAQLKDEGFNILYGKTALCGNYPKDVAYNIARIGNNAMHNFKYTDSMTRELLQQQKLKFIDVKQGYTKCSVLVVDTNSIITEDIGIAKVAAKNGINVLLVERGHVSLPGMNYGFIGGSGGLISKSVMAFAGDVSTHPDYNKIKNFLSEREIEIYNLYNGYIWDLGSLIPLKQHEWNKAVV</sequence>
<dbReference type="InterPro" id="IPR049238">
    <property type="entry name" value="DUF6873"/>
</dbReference>